<dbReference type="PANTHER" id="PTHR30349:SF41">
    <property type="entry name" value="INTEGRASE_RECOMBINASE PROTEIN MJ0367-RELATED"/>
    <property type="match status" value="1"/>
</dbReference>
<evidence type="ECO:0000256" key="3">
    <source>
        <dbReference type="ARBA" id="ARBA00023125"/>
    </source>
</evidence>
<dbReference type="Pfam" id="PF02899">
    <property type="entry name" value="Phage_int_SAM_1"/>
    <property type="match status" value="1"/>
</dbReference>
<dbReference type="AlphaFoldDB" id="A0A1G2H277"/>
<keyword evidence="4" id="KW-0233">DNA recombination</keyword>
<dbReference type="InterPro" id="IPR013762">
    <property type="entry name" value="Integrase-like_cat_sf"/>
</dbReference>
<dbReference type="EMBL" id="MHNY01000009">
    <property type="protein sequence ID" value="OGZ56575.1"/>
    <property type="molecule type" value="Genomic_DNA"/>
</dbReference>
<dbReference type="GO" id="GO:0003677">
    <property type="term" value="F:DNA binding"/>
    <property type="evidence" value="ECO:0007669"/>
    <property type="project" value="UniProtKB-UniRule"/>
</dbReference>
<evidence type="ECO:0000256" key="4">
    <source>
        <dbReference type="ARBA" id="ARBA00023172"/>
    </source>
</evidence>
<dbReference type="Gene3D" id="1.10.150.130">
    <property type="match status" value="1"/>
</dbReference>
<dbReference type="InterPro" id="IPR010998">
    <property type="entry name" value="Integrase_recombinase_N"/>
</dbReference>
<reference evidence="8 9" key="1">
    <citation type="journal article" date="2016" name="Nat. Commun.">
        <title>Thousands of microbial genomes shed light on interconnected biogeochemical processes in an aquifer system.</title>
        <authorList>
            <person name="Anantharaman K."/>
            <person name="Brown C.T."/>
            <person name="Hug L.A."/>
            <person name="Sharon I."/>
            <person name="Castelle C.J."/>
            <person name="Probst A.J."/>
            <person name="Thomas B.C."/>
            <person name="Singh A."/>
            <person name="Wilkins M.J."/>
            <person name="Karaoz U."/>
            <person name="Brodie E.L."/>
            <person name="Williams K.H."/>
            <person name="Hubbard S.S."/>
            <person name="Banfield J.F."/>
        </authorList>
    </citation>
    <scope>NUCLEOTIDE SEQUENCE [LARGE SCALE GENOMIC DNA]</scope>
</reference>
<organism evidence="8 9">
    <name type="scientific">Candidatus Ryanbacteria bacterium RIFCSPLOWO2_02_FULL_45_11c</name>
    <dbReference type="NCBI Taxonomy" id="1802128"/>
    <lineage>
        <taxon>Bacteria</taxon>
        <taxon>Candidatus Ryaniibacteriota</taxon>
    </lineage>
</organism>
<dbReference type="InterPro" id="IPR050090">
    <property type="entry name" value="Tyrosine_recombinase_XerCD"/>
</dbReference>
<gene>
    <name evidence="8" type="ORF">A3H64_01080</name>
</gene>
<dbReference type="STRING" id="1802128.A3H64_01080"/>
<dbReference type="PROSITE" id="PS51898">
    <property type="entry name" value="TYR_RECOMBINASE"/>
    <property type="match status" value="1"/>
</dbReference>
<dbReference type="GO" id="GO:0006310">
    <property type="term" value="P:DNA recombination"/>
    <property type="evidence" value="ECO:0007669"/>
    <property type="project" value="UniProtKB-KW"/>
</dbReference>
<keyword evidence="3 5" id="KW-0238">DNA-binding</keyword>
<evidence type="ECO:0000256" key="1">
    <source>
        <dbReference type="ARBA" id="ARBA00008857"/>
    </source>
</evidence>
<dbReference type="InterPro" id="IPR004107">
    <property type="entry name" value="Integrase_SAM-like_N"/>
</dbReference>
<evidence type="ECO:0000313" key="8">
    <source>
        <dbReference type="EMBL" id="OGZ56575.1"/>
    </source>
</evidence>
<feature type="domain" description="Core-binding (CB)" evidence="7">
    <location>
        <begin position="1"/>
        <end position="81"/>
    </location>
</feature>
<dbReference type="CDD" id="cd00798">
    <property type="entry name" value="INT_XerDC_C"/>
    <property type="match status" value="1"/>
</dbReference>
<dbReference type="Proteomes" id="UP000178186">
    <property type="component" value="Unassembled WGS sequence"/>
</dbReference>
<evidence type="ECO:0008006" key="10">
    <source>
        <dbReference type="Google" id="ProtNLM"/>
    </source>
</evidence>
<dbReference type="Pfam" id="PF00589">
    <property type="entry name" value="Phage_integrase"/>
    <property type="match status" value="1"/>
</dbReference>
<name>A0A1G2H277_9BACT</name>
<dbReference type="Gene3D" id="1.10.443.10">
    <property type="entry name" value="Intergrase catalytic core"/>
    <property type="match status" value="1"/>
</dbReference>
<sequence>MKHINEYLEYLEIEKGRSKKTIDNYGRYLGRFLKFSRSSEPKHITDEIVRKYRLWLNRENLDRHTQNYHLIALRGFLKYLVKRGVQALAPEAIELARTTERYIDMVDADDLDRLLKAPADGNALPNLRDCALLELLFSTGLRVSELCSLDRDTVNPQKTEFSIRGKGGKIRVVFVSENTRTALKQYLDKRGDVAPALFVSVPRGSSAEAKMKEPSRLTPRTVQRIIKHYALKAGISKKVTPHTLRHMFASDLLINGADIRSVQQLLGHASVATTQIYTHITDKQLREVHTAFHGVRRKK</sequence>
<proteinExistence type="inferred from homology"/>
<dbReference type="GO" id="GO:0015074">
    <property type="term" value="P:DNA integration"/>
    <property type="evidence" value="ECO:0007669"/>
    <property type="project" value="UniProtKB-KW"/>
</dbReference>
<comment type="similarity">
    <text evidence="1">Belongs to the 'phage' integrase family.</text>
</comment>
<dbReference type="PANTHER" id="PTHR30349">
    <property type="entry name" value="PHAGE INTEGRASE-RELATED"/>
    <property type="match status" value="1"/>
</dbReference>
<dbReference type="PROSITE" id="PS51900">
    <property type="entry name" value="CB"/>
    <property type="match status" value="1"/>
</dbReference>
<dbReference type="InterPro" id="IPR011010">
    <property type="entry name" value="DNA_brk_join_enz"/>
</dbReference>
<accession>A0A1G2H277</accession>
<protein>
    <recommendedName>
        <fullName evidence="10">Tyrosine recombinase XerC</fullName>
    </recommendedName>
</protein>
<evidence type="ECO:0000313" key="9">
    <source>
        <dbReference type="Proteomes" id="UP000178186"/>
    </source>
</evidence>
<keyword evidence="2" id="KW-0229">DNA integration</keyword>
<dbReference type="InterPro" id="IPR002104">
    <property type="entry name" value="Integrase_catalytic"/>
</dbReference>
<evidence type="ECO:0000259" key="6">
    <source>
        <dbReference type="PROSITE" id="PS51898"/>
    </source>
</evidence>
<evidence type="ECO:0000256" key="5">
    <source>
        <dbReference type="PROSITE-ProRule" id="PRU01248"/>
    </source>
</evidence>
<evidence type="ECO:0000259" key="7">
    <source>
        <dbReference type="PROSITE" id="PS51900"/>
    </source>
</evidence>
<evidence type="ECO:0000256" key="2">
    <source>
        <dbReference type="ARBA" id="ARBA00022908"/>
    </source>
</evidence>
<feature type="domain" description="Tyr recombinase" evidence="6">
    <location>
        <begin position="101"/>
        <end position="290"/>
    </location>
</feature>
<dbReference type="NCBIfam" id="NF040815">
    <property type="entry name" value="recomb_XerA_Arch"/>
    <property type="match status" value="1"/>
</dbReference>
<dbReference type="SUPFAM" id="SSF47823">
    <property type="entry name" value="lambda integrase-like, N-terminal domain"/>
    <property type="match status" value="1"/>
</dbReference>
<dbReference type="SUPFAM" id="SSF56349">
    <property type="entry name" value="DNA breaking-rejoining enzymes"/>
    <property type="match status" value="1"/>
</dbReference>
<dbReference type="InterPro" id="IPR044068">
    <property type="entry name" value="CB"/>
</dbReference>
<comment type="caution">
    <text evidence="8">The sequence shown here is derived from an EMBL/GenBank/DDBJ whole genome shotgun (WGS) entry which is preliminary data.</text>
</comment>